<dbReference type="Pfam" id="PF05368">
    <property type="entry name" value="NmrA"/>
    <property type="match status" value="1"/>
</dbReference>
<dbReference type="InterPro" id="IPR008030">
    <property type="entry name" value="NmrA-like"/>
</dbReference>
<dbReference type="InterPro" id="IPR036291">
    <property type="entry name" value="NAD(P)-bd_dom_sf"/>
</dbReference>
<dbReference type="InterPro" id="IPR051164">
    <property type="entry name" value="NmrA-like_oxidored"/>
</dbReference>
<dbReference type="EMBL" id="AMGW01000005">
    <property type="protein sequence ID" value="EXJ56569.1"/>
    <property type="molecule type" value="Genomic_DNA"/>
</dbReference>
<name>W9WDG3_9EURO</name>
<accession>W9WDG3</accession>
<dbReference type="PANTHER" id="PTHR42748">
    <property type="entry name" value="NITROGEN METABOLITE REPRESSION PROTEIN NMRA FAMILY MEMBER"/>
    <property type="match status" value="1"/>
</dbReference>
<dbReference type="Proteomes" id="UP000019473">
    <property type="component" value="Unassembled WGS sequence"/>
</dbReference>
<gene>
    <name evidence="5" type="ORF">A1O7_06913</name>
</gene>
<dbReference type="SUPFAM" id="SSF51735">
    <property type="entry name" value="NAD(P)-binding Rossmann-fold domains"/>
    <property type="match status" value="1"/>
</dbReference>
<evidence type="ECO:0000259" key="4">
    <source>
        <dbReference type="Pfam" id="PF05368"/>
    </source>
</evidence>
<evidence type="ECO:0000256" key="1">
    <source>
        <dbReference type="ARBA" id="ARBA00006328"/>
    </source>
</evidence>
<reference evidence="5 6" key="1">
    <citation type="submission" date="2013-03" db="EMBL/GenBank/DDBJ databases">
        <title>The Genome Sequence of Cladophialophora yegresii CBS 114405.</title>
        <authorList>
            <consortium name="The Broad Institute Genomics Platform"/>
            <person name="Cuomo C."/>
            <person name="de Hoog S."/>
            <person name="Gorbushina A."/>
            <person name="Walker B."/>
            <person name="Young S.K."/>
            <person name="Zeng Q."/>
            <person name="Gargeya S."/>
            <person name="Fitzgerald M."/>
            <person name="Haas B."/>
            <person name="Abouelleil A."/>
            <person name="Allen A.W."/>
            <person name="Alvarado L."/>
            <person name="Arachchi H.M."/>
            <person name="Berlin A.M."/>
            <person name="Chapman S.B."/>
            <person name="Gainer-Dewar J."/>
            <person name="Goldberg J."/>
            <person name="Griggs A."/>
            <person name="Gujja S."/>
            <person name="Hansen M."/>
            <person name="Howarth C."/>
            <person name="Imamovic A."/>
            <person name="Ireland A."/>
            <person name="Larimer J."/>
            <person name="McCowan C."/>
            <person name="Murphy C."/>
            <person name="Pearson M."/>
            <person name="Poon T.W."/>
            <person name="Priest M."/>
            <person name="Roberts A."/>
            <person name="Saif S."/>
            <person name="Shea T."/>
            <person name="Sisk P."/>
            <person name="Sykes S."/>
            <person name="Wortman J."/>
            <person name="Nusbaum C."/>
            <person name="Birren B."/>
        </authorList>
    </citation>
    <scope>NUCLEOTIDE SEQUENCE [LARGE SCALE GENOMIC DNA]</scope>
    <source>
        <strain evidence="5 6">CBS 114405</strain>
    </source>
</reference>
<evidence type="ECO:0000256" key="3">
    <source>
        <dbReference type="SAM" id="MobiDB-lite"/>
    </source>
</evidence>
<keyword evidence="2" id="KW-0521">NADP</keyword>
<dbReference type="GeneID" id="19181488"/>
<organism evidence="5 6">
    <name type="scientific">Cladophialophora yegresii CBS 114405</name>
    <dbReference type="NCBI Taxonomy" id="1182544"/>
    <lineage>
        <taxon>Eukaryota</taxon>
        <taxon>Fungi</taxon>
        <taxon>Dikarya</taxon>
        <taxon>Ascomycota</taxon>
        <taxon>Pezizomycotina</taxon>
        <taxon>Eurotiomycetes</taxon>
        <taxon>Chaetothyriomycetidae</taxon>
        <taxon>Chaetothyriales</taxon>
        <taxon>Herpotrichiellaceae</taxon>
        <taxon>Cladophialophora</taxon>
    </lineage>
</organism>
<dbReference type="OrthoDB" id="419598at2759"/>
<dbReference type="VEuPathDB" id="FungiDB:A1O7_06913"/>
<dbReference type="RefSeq" id="XP_007759103.1">
    <property type="nucleotide sequence ID" value="XM_007760913.1"/>
</dbReference>
<sequence length="231" mass="25726">MPKSSKQTYTSQTSAQRLWLAPPPSSTSDPFHPHEVTFGMNMIDAAVRESKTQASPSRHFIFSSALHPEFTKLVHHSRKATIEEYLTESGLPYTILQPSAFMDSFLGQLIYREKTWAAAPTFRAPFNPDVPMSFSCLADHADVAVEIVSEVFGTTCGIHEVPFEPAAKMFVALTWGQGQGVGQELKDGPEHMLLYYESRGPYGHPGVLEWLLGRRANTPADMARLKLEETK</sequence>
<protein>
    <recommendedName>
        <fullName evidence="4">NmrA-like domain-containing protein</fullName>
    </recommendedName>
</protein>
<dbReference type="eggNOG" id="ENOG502QV9W">
    <property type="taxonomic scope" value="Eukaryota"/>
</dbReference>
<proteinExistence type="inferred from homology"/>
<dbReference type="AlphaFoldDB" id="W9WDG3"/>
<feature type="compositionally biased region" description="Low complexity" evidence="3">
    <location>
        <begin position="1"/>
        <end position="14"/>
    </location>
</feature>
<dbReference type="STRING" id="1182544.W9WDG3"/>
<comment type="caution">
    <text evidence="5">The sequence shown here is derived from an EMBL/GenBank/DDBJ whole genome shotgun (WGS) entry which is preliminary data.</text>
</comment>
<dbReference type="HOGENOM" id="CLU_1199696_0_0_1"/>
<evidence type="ECO:0000313" key="6">
    <source>
        <dbReference type="Proteomes" id="UP000019473"/>
    </source>
</evidence>
<dbReference type="PANTHER" id="PTHR42748:SF7">
    <property type="entry name" value="NMRA LIKE REDOX SENSOR 1-RELATED"/>
    <property type="match status" value="1"/>
</dbReference>
<comment type="similarity">
    <text evidence="1">Belongs to the NmrA-type oxidoreductase family.</text>
</comment>
<dbReference type="Gene3D" id="3.40.50.720">
    <property type="entry name" value="NAD(P)-binding Rossmann-like Domain"/>
    <property type="match status" value="1"/>
</dbReference>
<evidence type="ECO:0000256" key="2">
    <source>
        <dbReference type="ARBA" id="ARBA00022857"/>
    </source>
</evidence>
<feature type="region of interest" description="Disordered" evidence="3">
    <location>
        <begin position="1"/>
        <end position="28"/>
    </location>
</feature>
<evidence type="ECO:0000313" key="5">
    <source>
        <dbReference type="EMBL" id="EXJ56569.1"/>
    </source>
</evidence>
<feature type="domain" description="NmrA-like" evidence="4">
    <location>
        <begin position="33"/>
        <end position="153"/>
    </location>
</feature>
<keyword evidence="6" id="KW-1185">Reference proteome</keyword>